<feature type="compositionally biased region" description="Polar residues" evidence="1">
    <location>
        <begin position="190"/>
        <end position="204"/>
    </location>
</feature>
<dbReference type="AlphaFoldDB" id="S8FJG5"/>
<feature type="compositionally biased region" description="Low complexity" evidence="1">
    <location>
        <begin position="145"/>
        <end position="158"/>
    </location>
</feature>
<reference evidence="2 3" key="1">
    <citation type="journal article" date="2012" name="Science">
        <title>The Paleozoic origin of enzymatic lignin decomposition reconstructed from 31 fungal genomes.</title>
        <authorList>
            <person name="Floudas D."/>
            <person name="Binder M."/>
            <person name="Riley R."/>
            <person name="Barry K."/>
            <person name="Blanchette R.A."/>
            <person name="Henrissat B."/>
            <person name="Martinez A.T."/>
            <person name="Otillar R."/>
            <person name="Spatafora J.W."/>
            <person name="Yadav J.S."/>
            <person name="Aerts A."/>
            <person name="Benoit I."/>
            <person name="Boyd A."/>
            <person name="Carlson A."/>
            <person name="Copeland A."/>
            <person name="Coutinho P.M."/>
            <person name="de Vries R.P."/>
            <person name="Ferreira P."/>
            <person name="Findley K."/>
            <person name="Foster B."/>
            <person name="Gaskell J."/>
            <person name="Glotzer D."/>
            <person name="Gorecki P."/>
            <person name="Heitman J."/>
            <person name="Hesse C."/>
            <person name="Hori C."/>
            <person name="Igarashi K."/>
            <person name="Jurgens J.A."/>
            <person name="Kallen N."/>
            <person name="Kersten P."/>
            <person name="Kohler A."/>
            <person name="Kuees U."/>
            <person name="Kumar T.K.A."/>
            <person name="Kuo A."/>
            <person name="LaButti K."/>
            <person name="Larrondo L.F."/>
            <person name="Lindquist E."/>
            <person name="Ling A."/>
            <person name="Lombard V."/>
            <person name="Lucas S."/>
            <person name="Lundell T."/>
            <person name="Martin R."/>
            <person name="McLaughlin D.J."/>
            <person name="Morgenstern I."/>
            <person name="Morin E."/>
            <person name="Murat C."/>
            <person name="Nagy L.G."/>
            <person name="Nolan M."/>
            <person name="Ohm R.A."/>
            <person name="Patyshakuliyeva A."/>
            <person name="Rokas A."/>
            <person name="Ruiz-Duenas F.J."/>
            <person name="Sabat G."/>
            <person name="Salamov A."/>
            <person name="Samejima M."/>
            <person name="Schmutz J."/>
            <person name="Slot J.C."/>
            <person name="St John F."/>
            <person name="Stenlid J."/>
            <person name="Sun H."/>
            <person name="Sun S."/>
            <person name="Syed K."/>
            <person name="Tsang A."/>
            <person name="Wiebenga A."/>
            <person name="Young D."/>
            <person name="Pisabarro A."/>
            <person name="Eastwood D.C."/>
            <person name="Martin F."/>
            <person name="Cullen D."/>
            <person name="Grigoriev I.V."/>
            <person name="Hibbett D.S."/>
        </authorList>
    </citation>
    <scope>NUCLEOTIDE SEQUENCE</scope>
    <source>
        <strain evidence="3">FP-58527</strain>
    </source>
</reference>
<gene>
    <name evidence="2" type="ORF">FOMPIDRAFT_1029782</name>
</gene>
<dbReference type="InParanoid" id="S8FJG5"/>
<dbReference type="eggNOG" id="ENOG502SPG7">
    <property type="taxonomic scope" value="Eukaryota"/>
</dbReference>
<keyword evidence="3" id="KW-1185">Reference proteome</keyword>
<evidence type="ECO:0000256" key="1">
    <source>
        <dbReference type="SAM" id="MobiDB-lite"/>
    </source>
</evidence>
<protein>
    <recommendedName>
        <fullName evidence="4">RRM domain-containing protein</fullName>
    </recommendedName>
</protein>
<evidence type="ECO:0000313" key="2">
    <source>
        <dbReference type="EMBL" id="EPT01551.1"/>
    </source>
</evidence>
<dbReference type="STRING" id="743788.S8FJG5"/>
<organism evidence="2 3">
    <name type="scientific">Fomitopsis schrenkii</name>
    <name type="common">Brown rot fungus</name>
    <dbReference type="NCBI Taxonomy" id="2126942"/>
    <lineage>
        <taxon>Eukaryota</taxon>
        <taxon>Fungi</taxon>
        <taxon>Dikarya</taxon>
        <taxon>Basidiomycota</taxon>
        <taxon>Agaricomycotina</taxon>
        <taxon>Agaricomycetes</taxon>
        <taxon>Polyporales</taxon>
        <taxon>Fomitopsis</taxon>
    </lineage>
</organism>
<feature type="region of interest" description="Disordered" evidence="1">
    <location>
        <begin position="64"/>
        <end position="293"/>
    </location>
</feature>
<dbReference type="OrthoDB" id="3071736at2759"/>
<feature type="compositionally biased region" description="Polar residues" evidence="1">
    <location>
        <begin position="262"/>
        <end position="279"/>
    </location>
</feature>
<feature type="compositionally biased region" description="Low complexity" evidence="1">
    <location>
        <begin position="70"/>
        <end position="97"/>
    </location>
</feature>
<dbReference type="Proteomes" id="UP000015241">
    <property type="component" value="Unassembled WGS sequence"/>
</dbReference>
<evidence type="ECO:0008006" key="4">
    <source>
        <dbReference type="Google" id="ProtNLM"/>
    </source>
</evidence>
<dbReference type="EMBL" id="KE504141">
    <property type="protein sequence ID" value="EPT01551.1"/>
    <property type="molecule type" value="Genomic_DNA"/>
</dbReference>
<dbReference type="HOGENOM" id="CLU_624100_0_0_1"/>
<proteinExistence type="predicted"/>
<evidence type="ECO:0000313" key="3">
    <source>
        <dbReference type="Proteomes" id="UP000015241"/>
    </source>
</evidence>
<feature type="compositionally biased region" description="Low complexity" evidence="1">
    <location>
        <begin position="227"/>
        <end position="247"/>
    </location>
</feature>
<name>S8FJG5_FOMSC</name>
<sequence length="418" mass="45427">MSRPAVTHIRRKSSRIEAWLSEQHRIVHTSRGDLTPVATKSLPYLVYPQPSAASFVRQASEDRESVDSYVVVSDRAPSPSRSSRNASVASTARSPDATPHPSPPSTPRKTSPFRSGHRRFASPSPLRNFHLSFGTRRPSISSEISGAGAQGSAPSAASVRTRGDSSALLPHSSGLSPTRVPLRSERTEPSEPQASSWLKSTSTWKFKRPSVMEPTAPVTERDEPRSRPSLSSTATRSSATSNAGRTSLETPSTSRKVPFGSTRAQSPSILSGTSPSLWSLPTDASHMKDPPDSEKVLARDREKEKANSIRIPLSLKIPSANTPSFGSVSAAIASPRHKRKRKLIISGIPPGDERRYEAVKKWCESFGEVNAISREPNGHLYVDFRKAEVAETVCRLQARVYIKGVGSVCLSYFTGKKP</sequence>
<accession>S8FJG5</accession>